<evidence type="ECO:0000313" key="2">
    <source>
        <dbReference type="EMBL" id="KAG8076907.1"/>
    </source>
</evidence>
<dbReference type="Proteomes" id="UP000729402">
    <property type="component" value="Unassembled WGS sequence"/>
</dbReference>
<evidence type="ECO:0000313" key="3">
    <source>
        <dbReference type="Proteomes" id="UP000729402"/>
    </source>
</evidence>
<feature type="region of interest" description="Disordered" evidence="1">
    <location>
        <begin position="27"/>
        <end position="66"/>
    </location>
</feature>
<dbReference type="EMBL" id="JAAALK010000283">
    <property type="protein sequence ID" value="KAG8076907.1"/>
    <property type="molecule type" value="Genomic_DNA"/>
</dbReference>
<dbReference type="AlphaFoldDB" id="A0A8J5VM06"/>
<evidence type="ECO:0000256" key="1">
    <source>
        <dbReference type="SAM" id="MobiDB-lite"/>
    </source>
</evidence>
<gene>
    <name evidence="2" type="ORF">GUJ93_ZPchr0006g44416</name>
</gene>
<sequence length="66" mass="6883">MQCEGCSRPLALGAVMSEGGLQFSVGQTDVKPSVRPKRVRGAPEDAPSCGVKESQGSSVHGRSERP</sequence>
<keyword evidence="3" id="KW-1185">Reference proteome</keyword>
<accession>A0A8J5VM06</accession>
<proteinExistence type="predicted"/>
<organism evidence="2 3">
    <name type="scientific">Zizania palustris</name>
    <name type="common">Northern wild rice</name>
    <dbReference type="NCBI Taxonomy" id="103762"/>
    <lineage>
        <taxon>Eukaryota</taxon>
        <taxon>Viridiplantae</taxon>
        <taxon>Streptophyta</taxon>
        <taxon>Embryophyta</taxon>
        <taxon>Tracheophyta</taxon>
        <taxon>Spermatophyta</taxon>
        <taxon>Magnoliopsida</taxon>
        <taxon>Liliopsida</taxon>
        <taxon>Poales</taxon>
        <taxon>Poaceae</taxon>
        <taxon>BOP clade</taxon>
        <taxon>Oryzoideae</taxon>
        <taxon>Oryzeae</taxon>
        <taxon>Zizaniinae</taxon>
        <taxon>Zizania</taxon>
    </lineage>
</organism>
<protein>
    <submittedName>
        <fullName evidence="2">Uncharacterized protein</fullName>
    </submittedName>
</protein>
<reference evidence="2" key="2">
    <citation type="submission" date="2021-02" db="EMBL/GenBank/DDBJ databases">
        <authorList>
            <person name="Kimball J.A."/>
            <person name="Haas M.W."/>
            <person name="Macchietto M."/>
            <person name="Kono T."/>
            <person name="Duquette J."/>
            <person name="Shao M."/>
        </authorList>
    </citation>
    <scope>NUCLEOTIDE SEQUENCE</scope>
    <source>
        <tissue evidence="2">Fresh leaf tissue</tissue>
    </source>
</reference>
<reference evidence="2" key="1">
    <citation type="journal article" date="2021" name="bioRxiv">
        <title>Whole Genome Assembly and Annotation of Northern Wild Rice, Zizania palustris L., Supports a Whole Genome Duplication in the Zizania Genus.</title>
        <authorList>
            <person name="Haas M."/>
            <person name="Kono T."/>
            <person name="Macchietto M."/>
            <person name="Millas R."/>
            <person name="McGilp L."/>
            <person name="Shao M."/>
            <person name="Duquette J."/>
            <person name="Hirsch C.N."/>
            <person name="Kimball J."/>
        </authorList>
    </citation>
    <scope>NUCLEOTIDE SEQUENCE</scope>
    <source>
        <tissue evidence="2">Fresh leaf tissue</tissue>
    </source>
</reference>
<name>A0A8J5VM06_ZIZPA</name>
<comment type="caution">
    <text evidence="2">The sequence shown here is derived from an EMBL/GenBank/DDBJ whole genome shotgun (WGS) entry which is preliminary data.</text>
</comment>